<evidence type="ECO:0000313" key="2">
    <source>
        <dbReference type="EMBL" id="SDO83470.1"/>
    </source>
</evidence>
<keyword evidence="1" id="KW-0472">Membrane</keyword>
<feature type="transmembrane region" description="Helical" evidence="1">
    <location>
        <begin position="38"/>
        <end position="54"/>
    </location>
</feature>
<proteinExistence type="predicted"/>
<keyword evidence="1" id="KW-0812">Transmembrane</keyword>
<accession>A0A1H0MTL0</accession>
<keyword evidence="1" id="KW-1133">Transmembrane helix</keyword>
<sequence>MVATRLRRVRPQLAAVIALGPLLGVAAVLMFGGWLPGLAVPALILAAGAGYFALHRFRPRRWPHAAAVLGAVSGAYLGLSVPAVAWMTAPLGAVLLGLLGFTVADRARRRVLLPYTAEFADSPVEVPWPARGARGLELLVGADRITLIGSRSRLRSARPTVDFGDVGTIEQVMVARRATLHVPGVGELNVTVTPGPAVRIAVPPGEWILPTDQGRDIARLVARRKELAGEALPAHR</sequence>
<dbReference type="EMBL" id="FNJB01000005">
    <property type="protein sequence ID" value="SDO83470.1"/>
    <property type="molecule type" value="Genomic_DNA"/>
</dbReference>
<name>A0A1H0MTL0_9PSEU</name>
<keyword evidence="3" id="KW-1185">Reference proteome</keyword>
<feature type="transmembrane region" description="Helical" evidence="1">
    <location>
        <begin position="12"/>
        <end position="32"/>
    </location>
</feature>
<dbReference type="Proteomes" id="UP000199651">
    <property type="component" value="Unassembled WGS sequence"/>
</dbReference>
<evidence type="ECO:0000256" key="1">
    <source>
        <dbReference type="SAM" id="Phobius"/>
    </source>
</evidence>
<evidence type="ECO:0000313" key="3">
    <source>
        <dbReference type="Proteomes" id="UP000199651"/>
    </source>
</evidence>
<gene>
    <name evidence="2" type="ORF">SAMN05192558_10546</name>
</gene>
<reference evidence="3" key="1">
    <citation type="submission" date="2016-10" db="EMBL/GenBank/DDBJ databases">
        <authorList>
            <person name="Varghese N."/>
            <person name="Submissions S."/>
        </authorList>
    </citation>
    <scope>NUCLEOTIDE SEQUENCE [LARGE SCALE GENOMIC DNA]</scope>
    <source>
        <strain evidence="3">IBRC-M 10655</strain>
    </source>
</reference>
<dbReference type="AlphaFoldDB" id="A0A1H0MTL0"/>
<dbReference type="STRING" id="504798.SAMN05421871_10296"/>
<protein>
    <submittedName>
        <fullName evidence="2">Uncharacterized protein</fullName>
    </submittedName>
</protein>
<organism evidence="2 3">
    <name type="scientific">Actinokineospora alba</name>
    <dbReference type="NCBI Taxonomy" id="504798"/>
    <lineage>
        <taxon>Bacteria</taxon>
        <taxon>Bacillati</taxon>
        <taxon>Actinomycetota</taxon>
        <taxon>Actinomycetes</taxon>
        <taxon>Pseudonocardiales</taxon>
        <taxon>Pseudonocardiaceae</taxon>
        <taxon>Actinokineospora</taxon>
    </lineage>
</organism>
<feature type="transmembrane region" description="Helical" evidence="1">
    <location>
        <begin position="61"/>
        <end position="79"/>
    </location>
</feature>